<feature type="region of interest" description="Disordered" evidence="1">
    <location>
        <begin position="84"/>
        <end position="110"/>
    </location>
</feature>
<accession>V9EFF7</accession>
<feature type="non-terminal residue" evidence="2">
    <location>
        <position position="1"/>
    </location>
</feature>
<dbReference type="AlphaFoldDB" id="V9EFF7"/>
<protein>
    <submittedName>
        <fullName evidence="2">Uncharacterized protein</fullName>
    </submittedName>
</protein>
<evidence type="ECO:0000313" key="2">
    <source>
        <dbReference type="EMBL" id="ETI37293.1"/>
    </source>
</evidence>
<keyword evidence="3" id="KW-1185">Reference proteome</keyword>
<reference evidence="2 3" key="1">
    <citation type="submission" date="2013-11" db="EMBL/GenBank/DDBJ databases">
        <title>The Genome Sequence of Phytophthora parasitica P1569.</title>
        <authorList>
            <consortium name="The Broad Institute Genomics Platform"/>
            <person name="Russ C."/>
            <person name="Tyler B."/>
            <person name="Panabieres F."/>
            <person name="Shan W."/>
            <person name="Tripathy S."/>
            <person name="Grunwald N."/>
            <person name="Machado M."/>
            <person name="Johnson C.S."/>
            <person name="Arredondo F."/>
            <person name="Hong C."/>
            <person name="Coffey M."/>
            <person name="Young S.K."/>
            <person name="Zeng Q."/>
            <person name="Gargeya S."/>
            <person name="Fitzgerald M."/>
            <person name="Abouelleil A."/>
            <person name="Alvarado L."/>
            <person name="Chapman S.B."/>
            <person name="Gainer-Dewar J."/>
            <person name="Goldberg J."/>
            <person name="Griggs A."/>
            <person name="Gujja S."/>
            <person name="Hansen M."/>
            <person name="Howarth C."/>
            <person name="Imamovic A."/>
            <person name="Ireland A."/>
            <person name="Larimer J."/>
            <person name="McCowan C."/>
            <person name="Murphy C."/>
            <person name="Pearson M."/>
            <person name="Poon T.W."/>
            <person name="Priest M."/>
            <person name="Roberts A."/>
            <person name="Saif S."/>
            <person name="Shea T."/>
            <person name="Sykes S."/>
            <person name="Wortman J."/>
            <person name="Nusbaum C."/>
            <person name="Birren B."/>
        </authorList>
    </citation>
    <scope>NUCLEOTIDE SEQUENCE [LARGE SCALE GENOMIC DNA]</scope>
    <source>
        <strain evidence="2 3">P1569</strain>
    </source>
</reference>
<organism evidence="2 3">
    <name type="scientific">Phytophthora nicotianae P1569</name>
    <dbReference type="NCBI Taxonomy" id="1317065"/>
    <lineage>
        <taxon>Eukaryota</taxon>
        <taxon>Sar</taxon>
        <taxon>Stramenopiles</taxon>
        <taxon>Oomycota</taxon>
        <taxon>Peronosporomycetes</taxon>
        <taxon>Peronosporales</taxon>
        <taxon>Peronosporaceae</taxon>
        <taxon>Phytophthora</taxon>
    </lineage>
</organism>
<name>V9EFF7_PHYNI</name>
<evidence type="ECO:0000313" key="3">
    <source>
        <dbReference type="Proteomes" id="UP000018721"/>
    </source>
</evidence>
<comment type="caution">
    <text evidence="2">The sequence shown here is derived from an EMBL/GenBank/DDBJ whole genome shotgun (WGS) entry which is preliminary data.</text>
</comment>
<gene>
    <name evidence="2" type="ORF">F443_16707</name>
</gene>
<feature type="region of interest" description="Disordered" evidence="1">
    <location>
        <begin position="1"/>
        <end position="34"/>
    </location>
</feature>
<dbReference type="Proteomes" id="UP000018721">
    <property type="component" value="Unassembled WGS sequence"/>
</dbReference>
<evidence type="ECO:0000256" key="1">
    <source>
        <dbReference type="SAM" id="MobiDB-lite"/>
    </source>
</evidence>
<feature type="compositionally biased region" description="Polar residues" evidence="1">
    <location>
        <begin position="1"/>
        <end position="18"/>
    </location>
</feature>
<feature type="compositionally biased region" description="Low complexity" evidence="1">
    <location>
        <begin position="20"/>
        <end position="34"/>
    </location>
</feature>
<dbReference type="HOGENOM" id="CLU_1998586_0_0_1"/>
<sequence length="125" mass="14017">FQSSTKMLNSNLRTTLQKPRTPSSRSTCSSWTSHTSRRCLKLRVRHDLQSSHPNVGRHELERSELFRATVIATKLWHFTEITSKIGNRKKNDDGGGGGNFPPSATGVTRSALLSQNVHTVQSRME</sequence>
<dbReference type="EMBL" id="ANIZ01002937">
    <property type="protein sequence ID" value="ETI37293.1"/>
    <property type="molecule type" value="Genomic_DNA"/>
</dbReference>
<proteinExistence type="predicted"/>